<evidence type="ECO:0000256" key="17">
    <source>
        <dbReference type="ARBA" id="ARBA00034036"/>
    </source>
</evidence>
<dbReference type="NCBIfam" id="TIGR01652">
    <property type="entry name" value="ATPase-Plipid"/>
    <property type="match status" value="1"/>
</dbReference>
<feature type="binding site" evidence="20">
    <location>
        <position position="409"/>
    </location>
    <ligand>
        <name>ATP</name>
        <dbReference type="ChEBI" id="CHEBI:30616"/>
    </ligand>
</feature>
<feature type="binding site" evidence="20">
    <location>
        <position position="411"/>
    </location>
    <ligand>
        <name>ATP</name>
        <dbReference type="ChEBI" id="CHEBI:30616"/>
    </ligand>
</feature>
<feature type="binding site" evidence="20">
    <location>
        <position position="671"/>
    </location>
    <ligand>
        <name>ATP</name>
        <dbReference type="ChEBI" id="CHEBI:30616"/>
    </ligand>
</feature>
<evidence type="ECO:0000259" key="26">
    <source>
        <dbReference type="Pfam" id="PF16212"/>
    </source>
</evidence>
<dbReference type="GO" id="GO:0016887">
    <property type="term" value="F:ATP hydrolysis activity"/>
    <property type="evidence" value="ECO:0007669"/>
    <property type="project" value="InterPro"/>
</dbReference>
<dbReference type="InterPro" id="IPR059000">
    <property type="entry name" value="ATPase_P-type_domA"/>
</dbReference>
<keyword evidence="14 22" id="KW-1133">Transmembrane helix</keyword>
<dbReference type="Ensembl" id="ENSDLAT00005019647.2">
    <property type="protein sequence ID" value="ENSDLAP00005018211.2"/>
    <property type="gene ID" value="ENSDLAG00005008615.2"/>
</dbReference>
<evidence type="ECO:0000313" key="27">
    <source>
        <dbReference type="Ensembl" id="ENSDLAP00005018211.2"/>
    </source>
</evidence>
<evidence type="ECO:0000259" key="24">
    <source>
        <dbReference type="Pfam" id="PF00122"/>
    </source>
</evidence>
<evidence type="ECO:0000256" key="13">
    <source>
        <dbReference type="ARBA" id="ARBA00022967"/>
    </source>
</evidence>
<evidence type="ECO:0000256" key="16">
    <source>
        <dbReference type="ARBA" id="ARBA00023136"/>
    </source>
</evidence>
<evidence type="ECO:0000256" key="11">
    <source>
        <dbReference type="ARBA" id="ARBA00022840"/>
    </source>
</evidence>
<keyword evidence="11 20" id="KW-0067">ATP-binding</keyword>
<feature type="binding site" evidence="21">
    <location>
        <position position="409"/>
    </location>
    <ligand>
        <name>Mg(2+)</name>
        <dbReference type="ChEBI" id="CHEBI:18420"/>
    </ligand>
</feature>
<accession>A0A8C4EF53</accession>
<evidence type="ECO:0000256" key="2">
    <source>
        <dbReference type="ARBA" id="ARBA00004141"/>
    </source>
</evidence>
<dbReference type="PROSITE" id="PS00154">
    <property type="entry name" value="ATPASE_E1_E2"/>
    <property type="match status" value="1"/>
</dbReference>
<dbReference type="InterPro" id="IPR023298">
    <property type="entry name" value="ATPase_P-typ_TM_dom_sf"/>
</dbReference>
<evidence type="ECO:0000256" key="12">
    <source>
        <dbReference type="ARBA" id="ARBA00022842"/>
    </source>
</evidence>
<dbReference type="InterPro" id="IPR023299">
    <property type="entry name" value="ATPase_P-typ_cyto_dom_N"/>
</dbReference>
<feature type="transmembrane region" description="Helical" evidence="22">
    <location>
        <begin position="925"/>
        <end position="943"/>
    </location>
</feature>
<evidence type="ECO:0000256" key="15">
    <source>
        <dbReference type="ARBA" id="ARBA00023034"/>
    </source>
</evidence>
<dbReference type="InterPro" id="IPR036412">
    <property type="entry name" value="HAD-like_sf"/>
</dbReference>
<dbReference type="GO" id="GO:0045332">
    <property type="term" value="P:phospholipid translocation"/>
    <property type="evidence" value="ECO:0007669"/>
    <property type="project" value="TreeGrafter"/>
</dbReference>
<dbReference type="SUPFAM" id="SSF81665">
    <property type="entry name" value="Calcium ATPase, transmembrane domain M"/>
    <property type="match status" value="1"/>
</dbReference>
<feature type="compositionally biased region" description="Basic and acidic residues" evidence="23">
    <location>
        <begin position="9"/>
        <end position="26"/>
    </location>
</feature>
<feature type="active site" description="4-aspartylphosphate intermediate" evidence="19">
    <location>
        <position position="409"/>
    </location>
</feature>
<dbReference type="SUPFAM" id="SSF56784">
    <property type="entry name" value="HAD-like"/>
    <property type="match status" value="1"/>
</dbReference>
<feature type="transmembrane region" description="Helical" evidence="22">
    <location>
        <begin position="852"/>
        <end position="872"/>
    </location>
</feature>
<reference evidence="27" key="1">
    <citation type="submission" date="2025-08" db="UniProtKB">
        <authorList>
            <consortium name="Ensembl"/>
        </authorList>
    </citation>
    <scope>IDENTIFICATION</scope>
</reference>
<evidence type="ECO:0000256" key="18">
    <source>
        <dbReference type="ARBA" id="ARBA00051303"/>
    </source>
</evidence>
<feature type="binding site" evidence="21">
    <location>
        <position position="790"/>
    </location>
    <ligand>
        <name>Mg(2+)</name>
        <dbReference type="ChEBI" id="CHEBI:18420"/>
    </ligand>
</feature>
<dbReference type="InterPro" id="IPR018303">
    <property type="entry name" value="ATPase_P-typ_P_site"/>
</dbReference>
<evidence type="ECO:0000256" key="9">
    <source>
        <dbReference type="ARBA" id="ARBA00022723"/>
    </source>
</evidence>
<comment type="similarity">
    <text evidence="5 22">Belongs to the cation transport ATPase (P-type) (TC 3.A.3) family. Type IV subfamily.</text>
</comment>
<dbReference type="PANTHER" id="PTHR24092">
    <property type="entry name" value="PROBABLE PHOSPHOLIPID-TRANSPORTING ATPASE"/>
    <property type="match status" value="1"/>
</dbReference>
<evidence type="ECO:0000259" key="25">
    <source>
        <dbReference type="Pfam" id="PF16209"/>
    </source>
</evidence>
<keyword evidence="8 22" id="KW-0812">Transmembrane</keyword>
<evidence type="ECO:0000256" key="6">
    <source>
        <dbReference type="ARBA" id="ARBA00022475"/>
    </source>
</evidence>
<keyword evidence="16 22" id="KW-0472">Membrane</keyword>
<feature type="binding site" evidence="20">
    <location>
        <position position="534"/>
    </location>
    <ligand>
        <name>ATP</name>
        <dbReference type="ChEBI" id="CHEBI:30616"/>
    </ligand>
</feature>
<feature type="binding site" evidence="20">
    <location>
        <position position="557"/>
    </location>
    <ligand>
        <name>ATP</name>
        <dbReference type="ChEBI" id="CHEBI:30616"/>
    </ligand>
</feature>
<keyword evidence="10 20" id="KW-0547">Nucleotide-binding</keyword>
<dbReference type="GO" id="GO:0140326">
    <property type="term" value="F:ATPase-coupled intramembrane lipid transporter activity"/>
    <property type="evidence" value="ECO:0007669"/>
    <property type="project" value="UniProtKB-EC"/>
</dbReference>
<keyword evidence="15" id="KW-0333">Golgi apparatus</keyword>
<comment type="cofactor">
    <cofactor evidence="1 21">
        <name>Mg(2+)</name>
        <dbReference type="ChEBI" id="CHEBI:18420"/>
    </cofactor>
</comment>
<evidence type="ECO:0000256" key="22">
    <source>
        <dbReference type="RuleBase" id="RU362033"/>
    </source>
</evidence>
<dbReference type="Pfam" id="PF16209">
    <property type="entry name" value="PhoLip_ATPase_N"/>
    <property type="match status" value="1"/>
</dbReference>
<dbReference type="GO" id="GO:0000287">
    <property type="term" value="F:magnesium ion binding"/>
    <property type="evidence" value="ECO:0007669"/>
    <property type="project" value="UniProtKB-UniRule"/>
</dbReference>
<keyword evidence="28" id="KW-1185">Reference proteome</keyword>
<keyword evidence="9 21" id="KW-0479">Metal-binding</keyword>
<sequence>MPPVQRTMSDLRTRAEGYEKTEDTSEKTSLADQEDARLIHLNQPQFTKFCSNRVSTAKYNVLTFLPRFLYSQFRRAANAFFLFIALLQQIPDVSPTGRWTTLVPLLFILVVAAVKEIIEDLKRHNADGVVNKKECQVLRNGAWEIVHWEKVAVGEVVRAANGDHLPADLVILSSSEPQGMCYIETSNLDGETNLKIRQGLQVTADIKDIDSLMRLSGRMECESPNRHLYEFVGNIRLDRHSTVPLGPDQILLRGAQLRNTQWVHGVVVYTGHDTKLMQNSTRPPLKLSNVERITNFQILVLFGCLLAISLVCSIGQTIWKYQYGNDAWYMDLNYGGAANFGLNFLTFIILFNNLIPISLLVTLEVIKFIQAFFINWDTDMLYEPTNTPAMARTSNLNEELGQVKYIFSDKTGTLTCNVMQFKKCTIAGVAYGHSTHSSDEAGFNDPSLLENLQSNHPTAAVIQEFMTMMAICHTAVPERTDGKITYQAASPDEGALVRAAENLGFVFSGRTPDSVIVEMLGAEEKYELLHVLEFTSARKRMSVIMRTPSGKIRLYCKGADTVIYDRLADSSRYKEITLKHLEQFATEGLRTLCFAVADVSESSYQQWLEIYHRASTSLQNRSLKLEESYELIEKNLQLLGATAIEDKLQDKVPETIETLMKADIKIWILTGDKQETAINIGHSCKLLTKNMGMLVINEDTLDRTRETLSHHCGMLGDALYKENDFALIIDGKTLKYALTFGVRQYFLDLALSCKAVICCRVSPLQKSEVVEMVKKQVKVITLAIGDGANDVGMIQTAHVGVGISGNEGLQAANSSDYSIAQFKYLKNLLLVHGAWNYNRVAKCILYCFYKNIVLYIIEIWFAFVNGFSGQILFERWCIGLYNVIFTALPPLTLGIFERSCRKENMLKYPELYKTSQNAMGFNTKVFWAHCLNGLFHSVILFWFPLKAFQHDTVFGNGRTPDYLLLGNMVYTFVVITVCLKAGLETSSWTMFSHIAIWGSIGLWVVFFIIYSSLWPLIPLAPDMSGEAEMMFSSGVFWTGLVFIPITSLVFDVAYKVVKRVCFKTLVDEVQELEALSKDPGAVVHGKSLTERAQLLKNVFKKSTVSLYRSESMQQNLLHGYAFSQDENGVVSQSEVIRAYDTTKQRTNEW</sequence>
<feature type="binding site" evidence="20">
    <location>
        <position position="410"/>
    </location>
    <ligand>
        <name>ATP</name>
        <dbReference type="ChEBI" id="CHEBI:30616"/>
    </ligand>
</feature>
<dbReference type="SFLD" id="SFLDS00003">
    <property type="entry name" value="Haloacid_Dehalogenase"/>
    <property type="match status" value="1"/>
</dbReference>
<dbReference type="SFLD" id="SFLDG00002">
    <property type="entry name" value="C1.7:_P-type_atpase_like"/>
    <property type="match status" value="1"/>
</dbReference>
<keyword evidence="6" id="KW-1003">Cell membrane</keyword>
<comment type="catalytic activity">
    <reaction evidence="18">
        <text>a 1,2-diacyl-sn-glycero-3-phospho-L-serine(out) + ATP + H2O = a 1,2-diacyl-sn-glycero-3-phospho-L-serine(in) + ADP + phosphate + H(+)</text>
        <dbReference type="Rhea" id="RHEA:38567"/>
        <dbReference type="ChEBI" id="CHEBI:15377"/>
        <dbReference type="ChEBI" id="CHEBI:15378"/>
        <dbReference type="ChEBI" id="CHEBI:30616"/>
        <dbReference type="ChEBI" id="CHEBI:43474"/>
        <dbReference type="ChEBI" id="CHEBI:57262"/>
        <dbReference type="ChEBI" id="CHEBI:456216"/>
    </reaction>
    <physiologicalReaction direction="left-to-right" evidence="18">
        <dbReference type="Rhea" id="RHEA:38568"/>
    </physiologicalReaction>
</comment>
<protein>
    <recommendedName>
        <fullName evidence="22">Phospholipid-transporting ATPase</fullName>
        <ecNumber evidence="22">7.6.2.1</ecNumber>
    </recommendedName>
</protein>
<evidence type="ECO:0000256" key="7">
    <source>
        <dbReference type="ARBA" id="ARBA00022553"/>
    </source>
</evidence>
<feature type="domain" description="P-type ATPase C-terminal" evidence="26">
    <location>
        <begin position="812"/>
        <end position="1063"/>
    </location>
</feature>
<feature type="region of interest" description="Disordered" evidence="23">
    <location>
        <begin position="1"/>
        <end position="30"/>
    </location>
</feature>
<feature type="binding site" evidence="21">
    <location>
        <position position="411"/>
    </location>
    <ligand>
        <name>Mg(2+)</name>
        <dbReference type="ChEBI" id="CHEBI:18420"/>
    </ligand>
</feature>
<feature type="transmembrane region" description="Helical" evidence="22">
    <location>
        <begin position="296"/>
        <end position="319"/>
    </location>
</feature>
<evidence type="ECO:0000256" key="23">
    <source>
        <dbReference type="SAM" id="MobiDB-lite"/>
    </source>
</evidence>
<evidence type="ECO:0000256" key="21">
    <source>
        <dbReference type="PIRSR" id="PIRSR606539-3"/>
    </source>
</evidence>
<comment type="subcellular location">
    <subcellularLocation>
        <location evidence="3">Cell membrane</location>
    </subcellularLocation>
    <subcellularLocation>
        <location evidence="4">Golgi apparatus</location>
    </subcellularLocation>
    <subcellularLocation>
        <location evidence="2 22">Membrane</location>
        <topology evidence="2 22">Multi-pass membrane protein</topology>
    </subcellularLocation>
</comment>
<evidence type="ECO:0000256" key="5">
    <source>
        <dbReference type="ARBA" id="ARBA00008109"/>
    </source>
</evidence>
<dbReference type="FunFam" id="2.70.150.10:FF:000021">
    <property type="entry name" value="Phospholipid-transporting ATPase"/>
    <property type="match status" value="1"/>
</dbReference>
<dbReference type="Pfam" id="PF13246">
    <property type="entry name" value="Cation_ATPase"/>
    <property type="match status" value="1"/>
</dbReference>
<evidence type="ECO:0000256" key="19">
    <source>
        <dbReference type="PIRSR" id="PIRSR606539-1"/>
    </source>
</evidence>
<feature type="domain" description="P-type ATPase N-terminal" evidence="25">
    <location>
        <begin position="39"/>
        <end position="102"/>
    </location>
</feature>
<feature type="binding site" evidence="20">
    <location>
        <position position="760"/>
    </location>
    <ligand>
        <name>ATP</name>
        <dbReference type="ChEBI" id="CHEBI:30616"/>
    </ligand>
</feature>
<evidence type="ECO:0000256" key="4">
    <source>
        <dbReference type="ARBA" id="ARBA00004555"/>
    </source>
</evidence>
<dbReference type="PRINTS" id="PR00119">
    <property type="entry name" value="CATATPASE"/>
</dbReference>
<organism evidence="27 28">
    <name type="scientific">Dicentrarchus labrax</name>
    <name type="common">European seabass</name>
    <name type="synonym">Morone labrax</name>
    <dbReference type="NCBI Taxonomy" id="13489"/>
    <lineage>
        <taxon>Eukaryota</taxon>
        <taxon>Metazoa</taxon>
        <taxon>Chordata</taxon>
        <taxon>Craniata</taxon>
        <taxon>Vertebrata</taxon>
        <taxon>Euteleostomi</taxon>
        <taxon>Actinopterygii</taxon>
        <taxon>Neopterygii</taxon>
        <taxon>Teleostei</taxon>
        <taxon>Neoteleostei</taxon>
        <taxon>Acanthomorphata</taxon>
        <taxon>Eupercaria</taxon>
        <taxon>Moronidae</taxon>
        <taxon>Dicentrarchus</taxon>
    </lineage>
</organism>
<keyword evidence="7" id="KW-0597">Phosphoprotein</keyword>
<feature type="binding site" evidence="20">
    <location>
        <position position="766"/>
    </location>
    <ligand>
        <name>ATP</name>
        <dbReference type="ChEBI" id="CHEBI:30616"/>
    </ligand>
</feature>
<feature type="domain" description="P-type ATPase A" evidence="24">
    <location>
        <begin position="131"/>
        <end position="194"/>
    </location>
</feature>
<evidence type="ECO:0000256" key="8">
    <source>
        <dbReference type="ARBA" id="ARBA00022692"/>
    </source>
</evidence>
<dbReference type="NCBIfam" id="TIGR01494">
    <property type="entry name" value="ATPase_P-type"/>
    <property type="match status" value="3"/>
</dbReference>
<dbReference type="InterPro" id="IPR032631">
    <property type="entry name" value="P-type_ATPase_N"/>
</dbReference>
<feature type="transmembrane region" description="Helical" evidence="22">
    <location>
        <begin position="963"/>
        <end position="982"/>
    </location>
</feature>
<dbReference type="GO" id="GO:0005886">
    <property type="term" value="C:plasma membrane"/>
    <property type="evidence" value="ECO:0007669"/>
    <property type="project" value="UniProtKB-SubCell"/>
</dbReference>
<dbReference type="CDD" id="cd02073">
    <property type="entry name" value="P-type_ATPase_APLT_Dnf-like"/>
    <property type="match status" value="1"/>
</dbReference>
<dbReference type="InterPro" id="IPR008250">
    <property type="entry name" value="ATPase_P-typ_transduc_dom_A_sf"/>
</dbReference>
<dbReference type="EC" id="7.6.2.1" evidence="22"/>
<dbReference type="Gene3D" id="3.40.1110.10">
    <property type="entry name" value="Calcium-transporting ATPase, cytoplasmic domain N"/>
    <property type="match status" value="1"/>
</dbReference>
<evidence type="ECO:0000256" key="20">
    <source>
        <dbReference type="PIRSR" id="PIRSR606539-2"/>
    </source>
</evidence>
<keyword evidence="13 22" id="KW-1278">Translocase</keyword>
<dbReference type="SUPFAM" id="SSF81660">
    <property type="entry name" value="Metal cation-transporting ATPase, ATP-binding domain N"/>
    <property type="match status" value="1"/>
</dbReference>
<dbReference type="Proteomes" id="UP000694389">
    <property type="component" value="Unassembled WGS sequence"/>
</dbReference>
<dbReference type="InterPro" id="IPR006539">
    <property type="entry name" value="P-type_ATPase_IV"/>
</dbReference>
<feature type="binding site" evidence="20">
    <location>
        <position position="790"/>
    </location>
    <ligand>
        <name>ATP</name>
        <dbReference type="ChEBI" id="CHEBI:30616"/>
    </ligand>
</feature>
<dbReference type="SUPFAM" id="SSF81653">
    <property type="entry name" value="Calcium ATPase, transduction domain A"/>
    <property type="match status" value="1"/>
</dbReference>
<proteinExistence type="inferred from homology"/>
<evidence type="ECO:0000256" key="1">
    <source>
        <dbReference type="ARBA" id="ARBA00001946"/>
    </source>
</evidence>
<reference evidence="27" key="2">
    <citation type="submission" date="2025-09" db="UniProtKB">
        <authorList>
            <consortium name="Ensembl"/>
        </authorList>
    </citation>
    <scope>IDENTIFICATION</scope>
</reference>
<feature type="transmembrane region" description="Helical" evidence="22">
    <location>
        <begin position="994"/>
        <end position="1014"/>
    </location>
</feature>
<dbReference type="Pfam" id="PF00122">
    <property type="entry name" value="E1-E2_ATPase"/>
    <property type="match status" value="1"/>
</dbReference>
<feature type="transmembrane region" description="Helical" evidence="22">
    <location>
        <begin position="878"/>
        <end position="896"/>
    </location>
</feature>
<dbReference type="PANTHER" id="PTHR24092:SF221">
    <property type="entry name" value="PHOSPHOLIPID-TRANSPORTING ATPASE IA"/>
    <property type="match status" value="1"/>
</dbReference>
<dbReference type="Gene3D" id="2.70.150.10">
    <property type="entry name" value="Calcium-transporting ATPase, cytoplasmic transduction domain A"/>
    <property type="match status" value="1"/>
</dbReference>
<feature type="binding site" evidence="20">
    <location>
        <position position="670"/>
    </location>
    <ligand>
        <name>ATP</name>
        <dbReference type="ChEBI" id="CHEBI:30616"/>
    </ligand>
</feature>
<dbReference type="GO" id="GO:0005524">
    <property type="term" value="F:ATP binding"/>
    <property type="evidence" value="ECO:0007669"/>
    <property type="project" value="UniProtKB-UniRule"/>
</dbReference>
<dbReference type="InterPro" id="IPR032630">
    <property type="entry name" value="P_typ_ATPase_c"/>
</dbReference>
<dbReference type="InterPro" id="IPR023214">
    <property type="entry name" value="HAD_sf"/>
</dbReference>
<dbReference type="FunFam" id="3.40.50.1000:FF:000010">
    <property type="entry name" value="Phospholipid-transporting ATPase"/>
    <property type="match status" value="1"/>
</dbReference>
<feature type="binding site" evidence="20">
    <location>
        <position position="590"/>
    </location>
    <ligand>
        <name>ATP</name>
        <dbReference type="ChEBI" id="CHEBI:30616"/>
    </ligand>
</feature>
<dbReference type="GO" id="GO:0005802">
    <property type="term" value="C:trans-Golgi network"/>
    <property type="evidence" value="ECO:0007669"/>
    <property type="project" value="TreeGrafter"/>
</dbReference>
<dbReference type="InterPro" id="IPR044492">
    <property type="entry name" value="P_typ_ATPase_HD_dom"/>
</dbReference>
<feature type="binding site" evidence="20">
    <location>
        <position position="493"/>
    </location>
    <ligand>
        <name>ATP</name>
        <dbReference type="ChEBI" id="CHEBI:30616"/>
    </ligand>
</feature>
<name>A0A8C4EF53_DICLA</name>
<dbReference type="AlphaFoldDB" id="A0A8C4EF53"/>
<dbReference type="InterPro" id="IPR001757">
    <property type="entry name" value="P_typ_ATPase"/>
</dbReference>
<evidence type="ECO:0000313" key="28">
    <source>
        <dbReference type="Proteomes" id="UP000694389"/>
    </source>
</evidence>
<dbReference type="FunFam" id="3.40.1110.10:FF:000010">
    <property type="entry name" value="Phospholipid-transporting ATPase"/>
    <property type="match status" value="1"/>
</dbReference>
<evidence type="ECO:0000256" key="3">
    <source>
        <dbReference type="ARBA" id="ARBA00004236"/>
    </source>
</evidence>
<feature type="transmembrane region" description="Helical" evidence="22">
    <location>
        <begin position="339"/>
        <end position="363"/>
    </location>
</feature>
<dbReference type="GeneTree" id="ENSGT00940000157110"/>
<dbReference type="Gene3D" id="3.40.50.1000">
    <property type="entry name" value="HAD superfamily/HAD-like"/>
    <property type="match status" value="1"/>
</dbReference>
<feature type="binding site" evidence="20">
    <location>
        <position position="789"/>
    </location>
    <ligand>
        <name>ATP</name>
        <dbReference type="ChEBI" id="CHEBI:30616"/>
    </ligand>
</feature>
<evidence type="ECO:0000256" key="10">
    <source>
        <dbReference type="ARBA" id="ARBA00022741"/>
    </source>
</evidence>
<feature type="binding site" evidence="21">
    <location>
        <position position="786"/>
    </location>
    <ligand>
        <name>Mg(2+)</name>
        <dbReference type="ChEBI" id="CHEBI:18420"/>
    </ligand>
</feature>
<dbReference type="SFLD" id="SFLDF00027">
    <property type="entry name" value="p-type_atpase"/>
    <property type="match status" value="1"/>
</dbReference>
<feature type="binding site" evidence="20">
    <location>
        <position position="672"/>
    </location>
    <ligand>
        <name>ATP</name>
        <dbReference type="ChEBI" id="CHEBI:30616"/>
    </ligand>
</feature>
<comment type="catalytic activity">
    <reaction evidence="17 22">
        <text>ATP + H2O + phospholipidSide 1 = ADP + phosphate + phospholipidSide 2.</text>
        <dbReference type="EC" id="7.6.2.1"/>
    </reaction>
</comment>
<evidence type="ECO:0000256" key="14">
    <source>
        <dbReference type="ARBA" id="ARBA00022989"/>
    </source>
</evidence>
<feature type="transmembrane region" description="Helical" evidence="22">
    <location>
        <begin position="1034"/>
        <end position="1054"/>
    </location>
</feature>
<dbReference type="Pfam" id="PF16212">
    <property type="entry name" value="PhoLip_ATPase_C"/>
    <property type="match status" value="1"/>
</dbReference>
<keyword evidence="12 21" id="KW-0460">Magnesium</keyword>